<reference evidence="3" key="3">
    <citation type="submission" date="2021-09" db="EMBL/GenBank/DDBJ databases">
        <authorList>
            <person name="Gilroy R."/>
        </authorList>
    </citation>
    <scope>NUCLEOTIDE SEQUENCE</scope>
    <source>
        <strain evidence="3">CHK175-13533</strain>
    </source>
</reference>
<dbReference type="InterPro" id="IPR001763">
    <property type="entry name" value="Rhodanese-like_dom"/>
</dbReference>
<dbReference type="PROSITE" id="PS50206">
    <property type="entry name" value="RHODANESE_3"/>
    <property type="match status" value="1"/>
</dbReference>
<name>A0A9D2VIB5_9BURK</name>
<dbReference type="Proteomes" id="UP000700248">
    <property type="component" value="Unassembled WGS sequence"/>
</dbReference>
<dbReference type="AlphaFoldDB" id="A0A9D2VIB5"/>
<dbReference type="Pfam" id="PF00581">
    <property type="entry name" value="Rhodanese"/>
    <property type="match status" value="1"/>
</dbReference>
<dbReference type="RefSeq" id="WP_167661557.1">
    <property type="nucleotide sequence ID" value="NZ_BMCQ01000003.1"/>
</dbReference>
<proteinExistence type="predicted"/>
<gene>
    <name evidence="4" type="ORF">GGR41_001831</name>
    <name evidence="3" type="ORF">K8U84_11390</name>
</gene>
<protein>
    <submittedName>
        <fullName evidence="3">Rhodanese-like domain-containing protein</fullName>
    </submittedName>
    <submittedName>
        <fullName evidence="4">Rhodanese-related sulfurtransferase</fullName>
    </submittedName>
</protein>
<dbReference type="Gene3D" id="3.40.250.10">
    <property type="entry name" value="Rhodanese-like domain"/>
    <property type="match status" value="1"/>
</dbReference>
<dbReference type="CDD" id="cd00158">
    <property type="entry name" value="RHOD"/>
    <property type="match status" value="1"/>
</dbReference>
<comment type="caution">
    <text evidence="3">The sequence shown here is derived from an EMBL/GenBank/DDBJ whole genome shotgun (WGS) entry which is preliminary data.</text>
</comment>
<organism evidence="3 5">
    <name type="scientific">Paenalcaligenes hominis</name>
    <dbReference type="NCBI Taxonomy" id="643674"/>
    <lineage>
        <taxon>Bacteria</taxon>
        <taxon>Pseudomonadati</taxon>
        <taxon>Pseudomonadota</taxon>
        <taxon>Betaproteobacteria</taxon>
        <taxon>Burkholderiales</taxon>
        <taxon>Alcaligenaceae</taxon>
        <taxon>Paenalcaligenes</taxon>
    </lineage>
</organism>
<keyword evidence="1" id="KW-1133">Transmembrane helix</keyword>
<dbReference type="PANTHER" id="PTHR43031">
    <property type="entry name" value="FAD-DEPENDENT OXIDOREDUCTASE"/>
    <property type="match status" value="1"/>
</dbReference>
<sequence length="135" mass="14644">MDFLTDTNNLLILVVAFISGMMLMFPSLSKRGGQFLSPSQATQKINQQNAILIDIRAGDSYKAGHIAQSRHITAADLVSKTEKIAKDKPIILVCDSGRNASRQVATLRKQGFNDVSVLEGGLMAWTQAGLPLKKS</sequence>
<keyword evidence="6" id="KW-1185">Reference proteome</keyword>
<feature type="transmembrane region" description="Helical" evidence="1">
    <location>
        <begin position="12"/>
        <end position="29"/>
    </location>
</feature>
<dbReference type="PANTHER" id="PTHR43031:SF18">
    <property type="entry name" value="RHODANESE-RELATED SULFURTRANSFERASES"/>
    <property type="match status" value="1"/>
</dbReference>
<evidence type="ECO:0000259" key="2">
    <source>
        <dbReference type="PROSITE" id="PS50206"/>
    </source>
</evidence>
<reference evidence="3" key="2">
    <citation type="journal article" date="2021" name="PeerJ">
        <title>Extensive microbial diversity within the chicken gut microbiome revealed by metagenomics and culture.</title>
        <authorList>
            <person name="Gilroy R."/>
            <person name="Ravi A."/>
            <person name="Getino M."/>
            <person name="Pursley I."/>
            <person name="Horton D.L."/>
            <person name="Alikhan N.F."/>
            <person name="Baker D."/>
            <person name="Gharbi K."/>
            <person name="Hall N."/>
            <person name="Watson M."/>
            <person name="Adriaenssens E.M."/>
            <person name="Foster-Nyarko E."/>
            <person name="Jarju S."/>
            <person name="Secka A."/>
            <person name="Antonio M."/>
            <person name="Oren A."/>
            <person name="Chaudhuri R.R."/>
            <person name="La Ragione R."/>
            <person name="Hildebrand F."/>
            <person name="Pallen M.J."/>
        </authorList>
    </citation>
    <scope>NUCLEOTIDE SEQUENCE</scope>
    <source>
        <strain evidence="3">CHK175-13533</strain>
    </source>
</reference>
<evidence type="ECO:0000313" key="3">
    <source>
        <dbReference type="EMBL" id="HJH25139.1"/>
    </source>
</evidence>
<evidence type="ECO:0000313" key="6">
    <source>
        <dbReference type="Proteomes" id="UP000783934"/>
    </source>
</evidence>
<feature type="domain" description="Rhodanese" evidence="2">
    <location>
        <begin position="46"/>
        <end position="134"/>
    </location>
</feature>
<dbReference type="Proteomes" id="UP000783934">
    <property type="component" value="Unassembled WGS sequence"/>
</dbReference>
<evidence type="ECO:0000256" key="1">
    <source>
        <dbReference type="SAM" id="Phobius"/>
    </source>
</evidence>
<dbReference type="InterPro" id="IPR036873">
    <property type="entry name" value="Rhodanese-like_dom_sf"/>
</dbReference>
<reference evidence="4 6" key="1">
    <citation type="submission" date="2020-03" db="EMBL/GenBank/DDBJ databases">
        <title>Genomic Encyclopedia of Type Strains, Phase IV (KMG-IV): sequencing the most valuable type-strain genomes for metagenomic binning, comparative biology and taxonomic classification.</title>
        <authorList>
            <person name="Goeker M."/>
        </authorList>
    </citation>
    <scope>NUCLEOTIDE SEQUENCE [LARGE SCALE GENOMIC DNA]</scope>
    <source>
        <strain evidence="4 6">DSM 26613</strain>
    </source>
</reference>
<keyword evidence="1" id="KW-0472">Membrane</keyword>
<evidence type="ECO:0000313" key="5">
    <source>
        <dbReference type="Proteomes" id="UP000700248"/>
    </source>
</evidence>
<dbReference type="EMBL" id="DYTQ01000118">
    <property type="protein sequence ID" value="HJH25139.1"/>
    <property type="molecule type" value="Genomic_DNA"/>
</dbReference>
<dbReference type="SUPFAM" id="SSF52821">
    <property type="entry name" value="Rhodanese/Cell cycle control phosphatase"/>
    <property type="match status" value="1"/>
</dbReference>
<dbReference type="InterPro" id="IPR050229">
    <property type="entry name" value="GlpE_sulfurtransferase"/>
</dbReference>
<dbReference type="EMBL" id="JAATIZ010000003">
    <property type="protein sequence ID" value="NJB65582.1"/>
    <property type="molecule type" value="Genomic_DNA"/>
</dbReference>
<keyword evidence="1" id="KW-0812">Transmembrane</keyword>
<accession>A0A9D2VIB5</accession>
<dbReference type="SMART" id="SM00450">
    <property type="entry name" value="RHOD"/>
    <property type="match status" value="1"/>
</dbReference>
<evidence type="ECO:0000313" key="4">
    <source>
        <dbReference type="EMBL" id="NJB65582.1"/>
    </source>
</evidence>